<comment type="caution">
    <text evidence="3">The sequence shown here is derived from an EMBL/GenBank/DDBJ whole genome shotgun (WGS) entry which is preliminary data.</text>
</comment>
<feature type="domain" description="Right handed beta helix" evidence="2">
    <location>
        <begin position="122"/>
        <end position="276"/>
    </location>
</feature>
<organism evidence="3 4">
    <name type="scientific">Geomesophilobacter sediminis</name>
    <dbReference type="NCBI Taxonomy" id="2798584"/>
    <lineage>
        <taxon>Bacteria</taxon>
        <taxon>Pseudomonadati</taxon>
        <taxon>Thermodesulfobacteriota</taxon>
        <taxon>Desulfuromonadia</taxon>
        <taxon>Geobacterales</taxon>
        <taxon>Geobacteraceae</taxon>
        <taxon>Geomesophilobacter</taxon>
    </lineage>
</organism>
<sequence length="534" mass="58413">MRALFAILCCLGVATPCCGGDIFVTATRPAPSGDGSLEAPFRDLASALKAARPGDTIRLMPGVHGKEYVRARCTSNCNGIVNPPHGGTPGNPITITSYPSPLSAVIDGGNQAVSCVYVGYPNIVIDGLEIRNCGMMGVQADGDTYGSYDPAQAYGNWGGYGTRLYNANGIDNLVIRNNYIHDCKMDAVKTGHGNNVRVENNNMYRVSTTRAGHSTMQMNGIYGGVVRNNWMHDDATPQNPNPHIGFFMKGGSENIVFENNIVENMVPPYAGIEIGDNMEWYNTRYTPAKIPGLNDRILSQTDADNEIMPSPTGPKYAHAPTYQPEVLAQARNITVRGNIVVNCDPPLSSRNGYNVKWYNNTIINGGGSQALYKLWTDGYNGFPSNTKGEHSHLCKNLKFFNNLFLNDRVAMQDLGVKGRAYYVKDKDGDYAAPRYNEEGLAMDYNLYYNMGYSWFSAHIPTKVDQHSLFNVNPLLDPGYRPLRGSRALHAGGNLRALKILGPTETWQDRDGVTRPTPLELSQGYTIGALTAAPR</sequence>
<dbReference type="EMBL" id="JAEMHM010000002">
    <property type="protein sequence ID" value="MBJ6723690.1"/>
    <property type="molecule type" value="Genomic_DNA"/>
</dbReference>
<dbReference type="InterPro" id="IPR039448">
    <property type="entry name" value="Beta_helix"/>
</dbReference>
<dbReference type="Gene3D" id="2.160.20.10">
    <property type="entry name" value="Single-stranded right-handed beta-helix, Pectin lyase-like"/>
    <property type="match status" value="1"/>
</dbReference>
<protein>
    <submittedName>
        <fullName evidence="3">Right-handed parallel beta-helix repeat-containing protein</fullName>
    </submittedName>
</protein>
<gene>
    <name evidence="3" type="ORF">JFN93_03105</name>
</gene>
<evidence type="ECO:0000259" key="2">
    <source>
        <dbReference type="Pfam" id="PF13229"/>
    </source>
</evidence>
<reference evidence="3" key="1">
    <citation type="submission" date="2020-12" db="EMBL/GenBank/DDBJ databases">
        <title>Geomonas sp. Red875, isolated from river sediment.</title>
        <authorList>
            <person name="Xu Z."/>
            <person name="Zhang Z."/>
            <person name="Masuda Y."/>
            <person name="Itoh H."/>
            <person name="Senoo K."/>
        </authorList>
    </citation>
    <scope>NUCLEOTIDE SEQUENCE</scope>
    <source>
        <strain evidence="3">Red875</strain>
    </source>
</reference>
<evidence type="ECO:0000256" key="1">
    <source>
        <dbReference type="SAM" id="SignalP"/>
    </source>
</evidence>
<proteinExistence type="predicted"/>
<dbReference type="Pfam" id="PF13229">
    <property type="entry name" value="Beta_helix"/>
    <property type="match status" value="1"/>
</dbReference>
<dbReference type="RefSeq" id="WP_199382527.1">
    <property type="nucleotide sequence ID" value="NZ_JAEMHM010000002.1"/>
</dbReference>
<feature type="chain" id="PRO_5035291911" evidence="1">
    <location>
        <begin position="20"/>
        <end position="534"/>
    </location>
</feature>
<dbReference type="InterPro" id="IPR011050">
    <property type="entry name" value="Pectin_lyase_fold/virulence"/>
</dbReference>
<dbReference type="Proteomes" id="UP000636888">
    <property type="component" value="Unassembled WGS sequence"/>
</dbReference>
<dbReference type="InterPro" id="IPR006626">
    <property type="entry name" value="PbH1"/>
</dbReference>
<dbReference type="InterPro" id="IPR012334">
    <property type="entry name" value="Pectin_lyas_fold"/>
</dbReference>
<evidence type="ECO:0000313" key="4">
    <source>
        <dbReference type="Proteomes" id="UP000636888"/>
    </source>
</evidence>
<evidence type="ECO:0000313" key="3">
    <source>
        <dbReference type="EMBL" id="MBJ6723690.1"/>
    </source>
</evidence>
<dbReference type="AlphaFoldDB" id="A0A8J7JGQ3"/>
<dbReference type="SMART" id="SM00710">
    <property type="entry name" value="PbH1"/>
    <property type="match status" value="5"/>
</dbReference>
<feature type="signal peptide" evidence="1">
    <location>
        <begin position="1"/>
        <end position="19"/>
    </location>
</feature>
<dbReference type="SUPFAM" id="SSF51126">
    <property type="entry name" value="Pectin lyase-like"/>
    <property type="match status" value="2"/>
</dbReference>
<name>A0A8J7JGQ3_9BACT</name>
<keyword evidence="1" id="KW-0732">Signal</keyword>
<accession>A0A8J7JGQ3</accession>
<keyword evidence="4" id="KW-1185">Reference proteome</keyword>